<feature type="transmembrane region" description="Helical" evidence="2">
    <location>
        <begin position="81"/>
        <end position="105"/>
    </location>
</feature>
<keyword evidence="2" id="KW-1133">Transmembrane helix</keyword>
<accession>A0A9P3GNH4</accession>
<evidence type="ECO:0000313" key="4">
    <source>
        <dbReference type="Proteomes" id="UP000703269"/>
    </source>
</evidence>
<evidence type="ECO:0000256" key="2">
    <source>
        <dbReference type="SAM" id="Phobius"/>
    </source>
</evidence>
<proteinExistence type="predicted"/>
<keyword evidence="2" id="KW-0812">Transmembrane</keyword>
<name>A0A9P3GNH4_9APHY</name>
<keyword evidence="2" id="KW-0472">Membrane</keyword>
<dbReference type="EMBL" id="BPQB01000062">
    <property type="protein sequence ID" value="GJE96660.1"/>
    <property type="molecule type" value="Genomic_DNA"/>
</dbReference>
<sequence>MESASISGYASNSVLASTTTDSEGIRTTIVVFTPSASAPAAVSTNSDGVIATVLVTARPNPANPTPSQPSPTSAHRSPDSAIVPAVASIAACLGVLAALLLVVWWRGTLRRNRYLEDPSADFAPVRCAEPGTDEPQTVPARMLLGATKPARRRAAPPPSAYASTDATYAASLCDERTSAAPPPRAKLGPRARPPPMAHLTQRSAQPRPSSAHSIEAGGLRGGAGQGAPHHAAQTDACMPGVRLAEDGGVRLAGAGAASIASTARTPSPASTLPPPYAEHM</sequence>
<keyword evidence="4" id="KW-1185">Reference proteome</keyword>
<feature type="compositionally biased region" description="Pro residues" evidence="1">
    <location>
        <begin position="271"/>
        <end position="280"/>
    </location>
</feature>
<feature type="region of interest" description="Disordered" evidence="1">
    <location>
        <begin position="58"/>
        <end position="78"/>
    </location>
</feature>
<feature type="region of interest" description="Disordered" evidence="1">
    <location>
        <begin position="176"/>
        <end position="232"/>
    </location>
</feature>
<evidence type="ECO:0000256" key="1">
    <source>
        <dbReference type="SAM" id="MobiDB-lite"/>
    </source>
</evidence>
<feature type="compositionally biased region" description="Polar residues" evidence="1">
    <location>
        <begin position="200"/>
        <end position="212"/>
    </location>
</feature>
<feature type="region of interest" description="Disordered" evidence="1">
    <location>
        <begin position="257"/>
        <end position="280"/>
    </location>
</feature>
<gene>
    <name evidence="3" type="ORF">PsYK624_128610</name>
</gene>
<protein>
    <submittedName>
        <fullName evidence="3">Uncharacterized protein</fullName>
    </submittedName>
</protein>
<organism evidence="3 4">
    <name type="scientific">Phanerochaete sordida</name>
    <dbReference type="NCBI Taxonomy" id="48140"/>
    <lineage>
        <taxon>Eukaryota</taxon>
        <taxon>Fungi</taxon>
        <taxon>Dikarya</taxon>
        <taxon>Basidiomycota</taxon>
        <taxon>Agaricomycotina</taxon>
        <taxon>Agaricomycetes</taxon>
        <taxon>Polyporales</taxon>
        <taxon>Phanerochaetaceae</taxon>
        <taxon>Phanerochaete</taxon>
    </lineage>
</organism>
<dbReference type="Proteomes" id="UP000703269">
    <property type="component" value="Unassembled WGS sequence"/>
</dbReference>
<reference evidence="3 4" key="1">
    <citation type="submission" date="2021-08" db="EMBL/GenBank/DDBJ databases">
        <title>Draft Genome Sequence of Phanerochaete sordida strain YK-624.</title>
        <authorList>
            <person name="Mori T."/>
            <person name="Dohra H."/>
            <person name="Suzuki T."/>
            <person name="Kawagishi H."/>
            <person name="Hirai H."/>
        </authorList>
    </citation>
    <scope>NUCLEOTIDE SEQUENCE [LARGE SCALE GENOMIC DNA]</scope>
    <source>
        <strain evidence="3 4">YK-624</strain>
    </source>
</reference>
<dbReference type="AlphaFoldDB" id="A0A9P3GNH4"/>
<comment type="caution">
    <text evidence="3">The sequence shown here is derived from an EMBL/GenBank/DDBJ whole genome shotgun (WGS) entry which is preliminary data.</text>
</comment>
<evidence type="ECO:0000313" key="3">
    <source>
        <dbReference type="EMBL" id="GJE96660.1"/>
    </source>
</evidence>